<gene>
    <name evidence="1" type="ORF">KC19_12G070900</name>
</gene>
<accession>A0A8T0G839</accession>
<protein>
    <submittedName>
        <fullName evidence="1">Uncharacterized protein</fullName>
    </submittedName>
</protein>
<sequence>MEWGAILELVRHPHIMVQRLQRKLHQIHSLACFGLSKRTLRPYLQFLVFSIVKWKMANGRWDAERKSHFSNCSSDCKHMSNLL</sequence>
<reference evidence="1" key="1">
    <citation type="submission" date="2020-06" db="EMBL/GenBank/DDBJ databases">
        <title>WGS assembly of Ceratodon purpureus strain R40.</title>
        <authorList>
            <person name="Carey S.B."/>
            <person name="Jenkins J."/>
            <person name="Shu S."/>
            <person name="Lovell J.T."/>
            <person name="Sreedasyam A."/>
            <person name="Maumus F."/>
            <person name="Tiley G.P."/>
            <person name="Fernandez-Pozo N."/>
            <person name="Barry K."/>
            <person name="Chen C."/>
            <person name="Wang M."/>
            <person name="Lipzen A."/>
            <person name="Daum C."/>
            <person name="Saski C.A."/>
            <person name="Payton A.C."/>
            <person name="Mcbreen J.C."/>
            <person name="Conrad R.E."/>
            <person name="Kollar L.M."/>
            <person name="Olsson S."/>
            <person name="Huttunen S."/>
            <person name="Landis J.B."/>
            <person name="Wickett N.J."/>
            <person name="Johnson M.G."/>
            <person name="Rensing S.A."/>
            <person name="Grimwood J."/>
            <person name="Schmutz J."/>
            <person name="Mcdaniel S.F."/>
        </authorList>
    </citation>
    <scope>NUCLEOTIDE SEQUENCE</scope>
    <source>
        <strain evidence="1">R40</strain>
    </source>
</reference>
<comment type="caution">
    <text evidence="1">The sequence shown here is derived from an EMBL/GenBank/DDBJ whole genome shotgun (WGS) entry which is preliminary data.</text>
</comment>
<dbReference type="Proteomes" id="UP000822688">
    <property type="component" value="Chromosome 12"/>
</dbReference>
<keyword evidence="2" id="KW-1185">Reference proteome</keyword>
<dbReference type="AlphaFoldDB" id="A0A8T0G839"/>
<organism evidence="1 2">
    <name type="scientific">Ceratodon purpureus</name>
    <name type="common">Fire moss</name>
    <name type="synonym">Dicranum purpureum</name>
    <dbReference type="NCBI Taxonomy" id="3225"/>
    <lineage>
        <taxon>Eukaryota</taxon>
        <taxon>Viridiplantae</taxon>
        <taxon>Streptophyta</taxon>
        <taxon>Embryophyta</taxon>
        <taxon>Bryophyta</taxon>
        <taxon>Bryophytina</taxon>
        <taxon>Bryopsida</taxon>
        <taxon>Dicranidae</taxon>
        <taxon>Pseudoditrichales</taxon>
        <taxon>Ditrichaceae</taxon>
        <taxon>Ceratodon</taxon>
    </lineage>
</organism>
<name>A0A8T0G839_CERPU</name>
<evidence type="ECO:0000313" key="1">
    <source>
        <dbReference type="EMBL" id="KAG0554189.1"/>
    </source>
</evidence>
<proteinExistence type="predicted"/>
<dbReference type="EMBL" id="CM026433">
    <property type="protein sequence ID" value="KAG0554189.1"/>
    <property type="molecule type" value="Genomic_DNA"/>
</dbReference>
<evidence type="ECO:0000313" key="2">
    <source>
        <dbReference type="Proteomes" id="UP000822688"/>
    </source>
</evidence>